<evidence type="ECO:0000313" key="2">
    <source>
        <dbReference type="EMBL" id="KAL3675637.1"/>
    </source>
</evidence>
<organism evidence="2 3">
    <name type="scientific">Riccia sorocarpa</name>
    <dbReference type="NCBI Taxonomy" id="122646"/>
    <lineage>
        <taxon>Eukaryota</taxon>
        <taxon>Viridiplantae</taxon>
        <taxon>Streptophyta</taxon>
        <taxon>Embryophyta</taxon>
        <taxon>Marchantiophyta</taxon>
        <taxon>Marchantiopsida</taxon>
        <taxon>Marchantiidae</taxon>
        <taxon>Marchantiales</taxon>
        <taxon>Ricciaceae</taxon>
        <taxon>Riccia</taxon>
    </lineage>
</organism>
<feature type="compositionally biased region" description="Low complexity" evidence="1">
    <location>
        <begin position="48"/>
        <end position="59"/>
    </location>
</feature>
<protein>
    <submittedName>
        <fullName evidence="2">Uncharacterized protein</fullName>
    </submittedName>
</protein>
<evidence type="ECO:0000256" key="1">
    <source>
        <dbReference type="SAM" id="MobiDB-lite"/>
    </source>
</evidence>
<dbReference type="Proteomes" id="UP001633002">
    <property type="component" value="Unassembled WGS sequence"/>
</dbReference>
<dbReference type="AlphaFoldDB" id="A0ABD3GBS9"/>
<evidence type="ECO:0000313" key="3">
    <source>
        <dbReference type="Proteomes" id="UP001633002"/>
    </source>
</evidence>
<dbReference type="EMBL" id="JBJQOH010000008">
    <property type="protein sequence ID" value="KAL3675637.1"/>
    <property type="molecule type" value="Genomic_DNA"/>
</dbReference>
<proteinExistence type="predicted"/>
<name>A0ABD3GBS9_9MARC</name>
<feature type="region of interest" description="Disordered" evidence="1">
    <location>
        <begin position="264"/>
        <end position="295"/>
    </location>
</feature>
<feature type="compositionally biased region" description="Basic and acidic residues" evidence="1">
    <location>
        <begin position="367"/>
        <end position="390"/>
    </location>
</feature>
<feature type="region of interest" description="Disordered" evidence="1">
    <location>
        <begin position="1"/>
        <end position="204"/>
    </location>
</feature>
<gene>
    <name evidence="2" type="ORF">R1sor_025585</name>
</gene>
<feature type="region of interest" description="Disordered" evidence="1">
    <location>
        <begin position="332"/>
        <end position="390"/>
    </location>
</feature>
<feature type="compositionally biased region" description="Basic and acidic residues" evidence="1">
    <location>
        <begin position="182"/>
        <end position="193"/>
    </location>
</feature>
<accession>A0ABD3GBS9</accession>
<feature type="compositionally biased region" description="Basic and acidic residues" evidence="1">
    <location>
        <begin position="141"/>
        <end position="150"/>
    </location>
</feature>
<feature type="compositionally biased region" description="Gly residues" evidence="1">
    <location>
        <begin position="73"/>
        <end position="87"/>
    </location>
</feature>
<reference evidence="2 3" key="1">
    <citation type="submission" date="2024-09" db="EMBL/GenBank/DDBJ databases">
        <title>Chromosome-scale assembly of Riccia sorocarpa.</title>
        <authorList>
            <person name="Paukszto L."/>
        </authorList>
    </citation>
    <scope>NUCLEOTIDE SEQUENCE [LARGE SCALE GENOMIC DNA]</scope>
    <source>
        <strain evidence="2">LP-2024</strain>
        <tissue evidence="2">Aerial parts of the thallus</tissue>
    </source>
</reference>
<sequence>MEVDLGDDVRGGQQSARSKEIGDGRIPQRSMGPGQKWSGAVHLPKAQGMSSGGVAVSGGHAWQNLRTNNVWQSGGGRSVGPAGGSPNGGDRVQSEIAENQEKDVDWGEGQGHWARACPNRDPAKGVENGNTSEAVPVASKVRSEEQTRAEDEQEDESAGFITGLEEDNEPKEVSSRSMTGQDKGKSKIGETLEHPGTVGVKDLPVATELGVQDLEVIPEPTKKISTQENNTASLRLLDGVVSGERCIEPEENLDRSIIRRSQEEALKTSRALARKKHKGRRNDENQPIILDSPEAENPFKSCFSILNSQKDKIGLGQKVGFDGRSIFGHYYGRAPKKKGAGPNTSSRGPVQRQAEKRRALGSLDPNGVREVERKECSSSTKNEIRRDRKIRDEGLSQVREVISKMTRSQKKKGNRVVEAMAIDESG</sequence>
<keyword evidence="3" id="KW-1185">Reference proteome</keyword>
<comment type="caution">
    <text evidence="2">The sequence shown here is derived from an EMBL/GenBank/DDBJ whole genome shotgun (WGS) entry which is preliminary data.</text>
</comment>